<dbReference type="EC" id="6.3.4.19" evidence="8"/>
<comment type="similarity">
    <text evidence="8">Belongs to the tRNA(Ile)-lysidine synthase family.</text>
</comment>
<evidence type="ECO:0000313" key="11">
    <source>
        <dbReference type="Proteomes" id="UP000004018"/>
    </source>
</evidence>
<keyword evidence="2 8" id="KW-0963">Cytoplasm</keyword>
<dbReference type="InterPro" id="IPR015262">
    <property type="entry name" value="tRNA_Ile_lys_synt_subst-bd"/>
</dbReference>
<evidence type="ECO:0000256" key="7">
    <source>
        <dbReference type="ARBA" id="ARBA00048539"/>
    </source>
</evidence>
<dbReference type="Proteomes" id="UP000004018">
    <property type="component" value="Unassembled WGS sequence"/>
</dbReference>
<proteinExistence type="inferred from homology"/>
<keyword evidence="6 8" id="KW-0067">ATP-binding</keyword>
<feature type="domain" description="Lysidine-tRNA(Ile) synthetase C-terminal" evidence="9">
    <location>
        <begin position="376"/>
        <end position="448"/>
    </location>
</feature>
<feature type="binding site" evidence="8">
    <location>
        <begin position="26"/>
        <end position="31"/>
    </location>
    <ligand>
        <name>ATP</name>
        <dbReference type="ChEBI" id="CHEBI:30616"/>
    </ligand>
</feature>
<dbReference type="PANTHER" id="PTHR43033:SF1">
    <property type="entry name" value="TRNA(ILE)-LYSIDINE SYNTHASE-RELATED"/>
    <property type="match status" value="1"/>
</dbReference>
<comment type="caution">
    <text evidence="10">The sequence shown here is derived from an EMBL/GenBank/DDBJ whole genome shotgun (WGS) entry which is preliminary data.</text>
</comment>
<protein>
    <recommendedName>
        <fullName evidence="8">tRNA(Ile)-lysidine synthase</fullName>
        <ecNumber evidence="8">6.3.4.19</ecNumber>
    </recommendedName>
    <alternativeName>
        <fullName evidence="8">tRNA(Ile)-2-lysyl-cytidine synthase</fullName>
    </alternativeName>
    <alternativeName>
        <fullName evidence="8">tRNA(Ile)-lysidine synthetase</fullName>
    </alternativeName>
</protein>
<dbReference type="HAMAP" id="MF_01161">
    <property type="entry name" value="tRNA_Ile_lys_synt"/>
    <property type="match status" value="1"/>
</dbReference>
<keyword evidence="11" id="KW-1185">Reference proteome</keyword>
<keyword evidence="3 8" id="KW-0436">Ligase</keyword>
<comment type="catalytic activity">
    <reaction evidence="7 8">
        <text>cytidine(34) in tRNA(Ile2) + L-lysine + ATP = lysidine(34) in tRNA(Ile2) + AMP + diphosphate + H(+)</text>
        <dbReference type="Rhea" id="RHEA:43744"/>
        <dbReference type="Rhea" id="RHEA-COMP:10625"/>
        <dbReference type="Rhea" id="RHEA-COMP:10670"/>
        <dbReference type="ChEBI" id="CHEBI:15378"/>
        <dbReference type="ChEBI" id="CHEBI:30616"/>
        <dbReference type="ChEBI" id="CHEBI:32551"/>
        <dbReference type="ChEBI" id="CHEBI:33019"/>
        <dbReference type="ChEBI" id="CHEBI:82748"/>
        <dbReference type="ChEBI" id="CHEBI:83665"/>
        <dbReference type="ChEBI" id="CHEBI:456215"/>
        <dbReference type="EC" id="6.3.4.19"/>
    </reaction>
</comment>
<organism evidence="10 11">
    <name type="scientific">Megasphaera lornae</name>
    <dbReference type="NCBI Taxonomy" id="1000568"/>
    <lineage>
        <taxon>Bacteria</taxon>
        <taxon>Bacillati</taxon>
        <taxon>Bacillota</taxon>
        <taxon>Negativicutes</taxon>
        <taxon>Veillonellales</taxon>
        <taxon>Veillonellaceae</taxon>
        <taxon>Megasphaera</taxon>
    </lineage>
</organism>
<accession>A0ABN0CZ84</accession>
<keyword evidence="4 8" id="KW-0819">tRNA processing</keyword>
<comment type="domain">
    <text evidence="8">The N-terminal region contains the highly conserved SGGXDS motif, predicted to be a P-loop motif involved in ATP binding.</text>
</comment>
<dbReference type="InterPro" id="IPR014729">
    <property type="entry name" value="Rossmann-like_a/b/a_fold"/>
</dbReference>
<evidence type="ECO:0000313" key="10">
    <source>
        <dbReference type="EMBL" id="EGL39598.1"/>
    </source>
</evidence>
<evidence type="ECO:0000256" key="5">
    <source>
        <dbReference type="ARBA" id="ARBA00022741"/>
    </source>
</evidence>
<evidence type="ECO:0000256" key="2">
    <source>
        <dbReference type="ARBA" id="ARBA00022490"/>
    </source>
</evidence>
<dbReference type="SUPFAM" id="SSF82829">
    <property type="entry name" value="MesJ substrate recognition domain-like"/>
    <property type="match status" value="1"/>
</dbReference>
<dbReference type="Pfam" id="PF11734">
    <property type="entry name" value="TilS_C"/>
    <property type="match status" value="1"/>
</dbReference>
<evidence type="ECO:0000259" key="9">
    <source>
        <dbReference type="SMART" id="SM00977"/>
    </source>
</evidence>
<dbReference type="SUPFAM" id="SSF56037">
    <property type="entry name" value="PheT/TilS domain"/>
    <property type="match status" value="1"/>
</dbReference>
<dbReference type="PANTHER" id="PTHR43033">
    <property type="entry name" value="TRNA(ILE)-LYSIDINE SYNTHASE-RELATED"/>
    <property type="match status" value="1"/>
</dbReference>
<dbReference type="InterPro" id="IPR012094">
    <property type="entry name" value="tRNA_Ile_lys_synt"/>
</dbReference>
<evidence type="ECO:0000256" key="8">
    <source>
        <dbReference type="HAMAP-Rule" id="MF_01161"/>
    </source>
</evidence>
<evidence type="ECO:0000256" key="3">
    <source>
        <dbReference type="ARBA" id="ARBA00022598"/>
    </source>
</evidence>
<dbReference type="RefSeq" id="WP_007391411.1">
    <property type="nucleotide sequence ID" value="NZ_AFIJ01000035.1"/>
</dbReference>
<dbReference type="Pfam" id="PF09179">
    <property type="entry name" value="TilS"/>
    <property type="match status" value="1"/>
</dbReference>
<sequence>MIGRVAAFCREHGLVHDGDLVLAACSGGPDSLALLDVLARCRERLHIEVAVAYINHGIRTAAFDEERRVQQAAAARGCPCYIRRTAVPALARRRKQSLETAAREERYRLLRDVQRQIRAQSIAVAHHQNDQAETVLWHLVRGSGLTGLAGMRPRREKIIRPFLCVTRAEITDYAARRHLHPCHDETNDELHCTRNKLRLQYLPFLAQLNPAIIADLNRLAAVVQAEDDVLRQQTEEAYRRTAQVRAEGIVLSKTRLAEQPTALQRRLIRRAYEALTGHMTGLSLEQVETVRHLLDKEPGKRFAMRAFYVQRTYEALVCTARPPVSRTAEIAAALPFGTPQVYRLGAWRLQLQVTTKPVKPAPNQWLIDYDRLSPDTVLRCRRPGDRWLGKDHTTALKKIFTAQHLMPAQRATLPLLCQGNLVVWLAGRGACPTLAVQAETKRIGIITLLGGTEYASGY</sequence>
<dbReference type="Gene3D" id="1.20.59.20">
    <property type="match status" value="1"/>
</dbReference>
<evidence type="ECO:0000256" key="4">
    <source>
        <dbReference type="ARBA" id="ARBA00022694"/>
    </source>
</evidence>
<dbReference type="InterPro" id="IPR012796">
    <property type="entry name" value="Lysidine-tRNA-synth_C"/>
</dbReference>
<dbReference type="CDD" id="cd01992">
    <property type="entry name" value="TilS_N"/>
    <property type="match status" value="1"/>
</dbReference>
<dbReference type="NCBIfam" id="TIGR02433">
    <property type="entry name" value="lysidine_TilS_C"/>
    <property type="match status" value="1"/>
</dbReference>
<gene>
    <name evidence="8 10" type="primary">tilS</name>
    <name evidence="10" type="ORF">HMPREF1039_1252</name>
</gene>
<dbReference type="Pfam" id="PF01171">
    <property type="entry name" value="ATP_bind_3"/>
    <property type="match status" value="1"/>
</dbReference>
<dbReference type="SMART" id="SM00977">
    <property type="entry name" value="TilS_C"/>
    <property type="match status" value="1"/>
</dbReference>
<dbReference type="InterPro" id="IPR012795">
    <property type="entry name" value="tRNA_Ile_lys_synt_N"/>
</dbReference>
<comment type="subcellular location">
    <subcellularLocation>
        <location evidence="1 8">Cytoplasm</location>
    </subcellularLocation>
</comment>
<evidence type="ECO:0000256" key="1">
    <source>
        <dbReference type="ARBA" id="ARBA00004496"/>
    </source>
</evidence>
<dbReference type="GO" id="GO:0016874">
    <property type="term" value="F:ligase activity"/>
    <property type="evidence" value="ECO:0007669"/>
    <property type="project" value="UniProtKB-KW"/>
</dbReference>
<name>A0ABN0CZ84_9FIRM</name>
<reference evidence="10 11" key="1">
    <citation type="submission" date="2011-04" db="EMBL/GenBank/DDBJ databases">
        <authorList>
            <person name="Harkins D.M."/>
            <person name="Madupu R."/>
            <person name="Durkin A.S."/>
            <person name="Torralba M."/>
            <person name="Methe B."/>
            <person name="Sutton G.G."/>
            <person name="Nelson K.E."/>
        </authorList>
    </citation>
    <scope>NUCLEOTIDE SEQUENCE [LARGE SCALE GENOMIC DNA]</scope>
    <source>
        <strain evidence="10 11">UPII 199-6</strain>
    </source>
</reference>
<dbReference type="InterPro" id="IPR011063">
    <property type="entry name" value="TilS/TtcA_N"/>
</dbReference>
<keyword evidence="5 8" id="KW-0547">Nucleotide-binding</keyword>
<comment type="function">
    <text evidence="8">Ligates lysine onto the cytidine present at position 34 of the AUA codon-specific tRNA(Ile) that contains the anticodon CAU, in an ATP-dependent manner. Cytidine is converted to lysidine, thus changing the amino acid specificity of the tRNA from methionine to isoleucine.</text>
</comment>
<dbReference type="NCBIfam" id="TIGR02432">
    <property type="entry name" value="lysidine_TilS_N"/>
    <property type="match status" value="1"/>
</dbReference>
<dbReference type="SUPFAM" id="SSF52402">
    <property type="entry name" value="Adenine nucleotide alpha hydrolases-like"/>
    <property type="match status" value="1"/>
</dbReference>
<dbReference type="Gene3D" id="3.40.50.620">
    <property type="entry name" value="HUPs"/>
    <property type="match status" value="1"/>
</dbReference>
<evidence type="ECO:0000256" key="6">
    <source>
        <dbReference type="ARBA" id="ARBA00022840"/>
    </source>
</evidence>
<dbReference type="EMBL" id="AFIJ01000035">
    <property type="protein sequence ID" value="EGL39598.1"/>
    <property type="molecule type" value="Genomic_DNA"/>
</dbReference>